<evidence type="ECO:0000313" key="3">
    <source>
        <dbReference type="Proteomes" id="UP001158576"/>
    </source>
</evidence>
<proteinExistence type="predicted"/>
<keyword evidence="3" id="KW-1185">Reference proteome</keyword>
<dbReference type="Gene3D" id="2.120.10.80">
    <property type="entry name" value="Kelch-type beta propeller"/>
    <property type="match status" value="1"/>
</dbReference>
<name>A0ABN7SWX5_OIKDI</name>
<dbReference type="EMBL" id="OU015566">
    <property type="protein sequence ID" value="CAG5108383.1"/>
    <property type="molecule type" value="Genomic_DNA"/>
</dbReference>
<organism evidence="2 3">
    <name type="scientific">Oikopleura dioica</name>
    <name type="common">Tunicate</name>
    <dbReference type="NCBI Taxonomy" id="34765"/>
    <lineage>
        <taxon>Eukaryota</taxon>
        <taxon>Metazoa</taxon>
        <taxon>Chordata</taxon>
        <taxon>Tunicata</taxon>
        <taxon>Appendicularia</taxon>
        <taxon>Copelata</taxon>
        <taxon>Oikopleuridae</taxon>
        <taxon>Oikopleura</taxon>
    </lineage>
</organism>
<protein>
    <submittedName>
        <fullName evidence="2">Oidioi.mRNA.OKI2018_I69.chr1.g3769.t1.cds</fullName>
    </submittedName>
</protein>
<gene>
    <name evidence="2" type="ORF">OKIOD_LOCUS12534</name>
</gene>
<keyword evidence="1" id="KW-0175">Coiled coil</keyword>
<dbReference type="Proteomes" id="UP001158576">
    <property type="component" value="Chromosome 1"/>
</dbReference>
<feature type="coiled-coil region" evidence="1">
    <location>
        <begin position="5"/>
        <end position="46"/>
    </location>
</feature>
<sequence>MQMKNEHQQGVIEEFEKKIQRLENRLEKDKEEKEKLQKQLSVVLTENAELKIHRSLMVLSGYESKTEYLSYFLKPNGYQIPRAINMPSSSNAHHYLYASISALIYGNVYIFGGWSEYKFRIAVISGCEIQELENKLNFNYDWNSAALTAANQQSALLCFPNDEEWKKCEEFDGTSISMKPATKYSHKASCLAFLNDEVIVVSSWEYDGPKKVENFNGVSWAQRGDFPKAIYLHSCIGVHHGYLLFGGQYEDQGEYYHPKDVYLLRKSEWTVVGQLKKGHTYSSATKIGNTIYLVSGSSKPFAVEKLEWDGEKISSAKVISDHSSEFYRPIIFPVDKFYCA</sequence>
<dbReference type="SUPFAM" id="SSF117281">
    <property type="entry name" value="Kelch motif"/>
    <property type="match status" value="1"/>
</dbReference>
<accession>A0ABN7SWX5</accession>
<evidence type="ECO:0000256" key="1">
    <source>
        <dbReference type="SAM" id="Coils"/>
    </source>
</evidence>
<dbReference type="InterPro" id="IPR015915">
    <property type="entry name" value="Kelch-typ_b-propeller"/>
</dbReference>
<evidence type="ECO:0000313" key="2">
    <source>
        <dbReference type="EMBL" id="CAG5108383.1"/>
    </source>
</evidence>
<reference evidence="2 3" key="1">
    <citation type="submission" date="2021-04" db="EMBL/GenBank/DDBJ databases">
        <authorList>
            <person name="Bliznina A."/>
        </authorList>
    </citation>
    <scope>NUCLEOTIDE SEQUENCE [LARGE SCALE GENOMIC DNA]</scope>
</reference>